<keyword evidence="4" id="KW-1185">Reference proteome</keyword>
<dbReference type="RefSeq" id="WP_197163332.1">
    <property type="nucleotide sequence ID" value="NZ_JADZGI010000001.1"/>
</dbReference>
<feature type="domain" description="Peptidoglycan binding" evidence="2">
    <location>
        <begin position="137"/>
        <end position="213"/>
    </location>
</feature>
<evidence type="ECO:0000259" key="2">
    <source>
        <dbReference type="Pfam" id="PF09374"/>
    </source>
</evidence>
<dbReference type="Pfam" id="PF05838">
    <property type="entry name" value="Glyco_hydro_108"/>
    <property type="match status" value="1"/>
</dbReference>
<accession>A0A931HC61</accession>
<reference evidence="3" key="1">
    <citation type="submission" date="2020-11" db="EMBL/GenBank/DDBJ databases">
        <title>Novosphingobium aureum sp. nov., a marine bacterium isolated from sediment of a salt flat.</title>
        <authorList>
            <person name="Yoo Y."/>
            <person name="Kim J.-J."/>
        </authorList>
    </citation>
    <scope>NUCLEOTIDE SEQUENCE</scope>
    <source>
        <strain evidence="3">YJ-S2-02</strain>
    </source>
</reference>
<evidence type="ECO:0000313" key="4">
    <source>
        <dbReference type="Proteomes" id="UP000617634"/>
    </source>
</evidence>
<dbReference type="Gene3D" id="1.20.141.10">
    <property type="entry name" value="Chitosanase, subunit A, domain 1"/>
    <property type="match status" value="1"/>
</dbReference>
<dbReference type="AlphaFoldDB" id="A0A931HC61"/>
<dbReference type="InterPro" id="IPR018537">
    <property type="entry name" value="Peptidoglycan-bd_3"/>
</dbReference>
<dbReference type="InterPro" id="IPR023346">
    <property type="entry name" value="Lysozyme-like_dom_sf"/>
</dbReference>
<dbReference type="Pfam" id="PF09374">
    <property type="entry name" value="PG_binding_3"/>
    <property type="match status" value="1"/>
</dbReference>
<feature type="domain" description="TtsA-like Glycoside hydrolase family 108" evidence="1">
    <location>
        <begin position="27"/>
        <end position="133"/>
    </location>
</feature>
<sequence length="229" mass="25027">MSKPAPSPTPGRGKRISLTAGVLTLLAAVFSHEGGFVDHRDDPGGPTRYGVTQEVAREHGFTGDMRTFPKHCTLPGDVSADLVLAPDQIEKPGDVCADLVLARDYIEKPGFMPLIEIDPTVAEEVVDTAVNMGPVRPSRWFQLSVNEVCGTRLTVDGRVGPASVGAWRTCRAAQGSRACVAMLEHMDAHQEAEYDRLVRRNPRLRAFRKGWQNLRIGNVDRARCTQAEA</sequence>
<dbReference type="SUPFAM" id="SSF53955">
    <property type="entry name" value="Lysozyme-like"/>
    <property type="match status" value="1"/>
</dbReference>
<comment type="caution">
    <text evidence="3">The sequence shown here is derived from an EMBL/GenBank/DDBJ whole genome shotgun (WGS) entry which is preliminary data.</text>
</comment>
<dbReference type="EMBL" id="JADZGI010000001">
    <property type="protein sequence ID" value="MBH0113251.1"/>
    <property type="molecule type" value="Genomic_DNA"/>
</dbReference>
<dbReference type="Proteomes" id="UP000617634">
    <property type="component" value="Unassembled WGS sequence"/>
</dbReference>
<dbReference type="InterPro" id="IPR008565">
    <property type="entry name" value="TtsA-like_GH18_dom"/>
</dbReference>
<proteinExistence type="predicted"/>
<organism evidence="3 4">
    <name type="scientific">Novosphingobium aureum</name>
    <dbReference type="NCBI Taxonomy" id="2792964"/>
    <lineage>
        <taxon>Bacteria</taxon>
        <taxon>Pseudomonadati</taxon>
        <taxon>Pseudomonadota</taxon>
        <taxon>Alphaproteobacteria</taxon>
        <taxon>Sphingomonadales</taxon>
        <taxon>Sphingomonadaceae</taxon>
        <taxon>Novosphingobium</taxon>
    </lineage>
</organism>
<evidence type="ECO:0000313" key="3">
    <source>
        <dbReference type="EMBL" id="MBH0113251.1"/>
    </source>
</evidence>
<protein>
    <submittedName>
        <fullName evidence="3">Secretion activating protein</fullName>
    </submittedName>
</protein>
<evidence type="ECO:0000259" key="1">
    <source>
        <dbReference type="Pfam" id="PF05838"/>
    </source>
</evidence>
<name>A0A931HC61_9SPHN</name>
<gene>
    <name evidence="3" type="ORF">I5E68_09865</name>
</gene>